<keyword evidence="8" id="KW-0547">Nucleotide-binding</keyword>
<keyword evidence="9" id="KW-0418">Kinase</keyword>
<evidence type="ECO:0000256" key="2">
    <source>
        <dbReference type="ARBA" id="ARBA00002988"/>
    </source>
</evidence>
<evidence type="ECO:0000256" key="10">
    <source>
        <dbReference type="ARBA" id="ARBA00022840"/>
    </source>
</evidence>
<gene>
    <name evidence="15" type="ORF">BK798_06090</name>
</gene>
<dbReference type="GeneID" id="35118932"/>
<proteinExistence type="inferred from homology"/>
<dbReference type="PANTHER" id="PTHR43030:SF1">
    <property type="entry name" value="PHOSPHOENOLPYRUVATE SYNTHASE"/>
    <property type="match status" value="1"/>
</dbReference>
<dbReference type="EC" id="2.7.9.2" evidence="5"/>
<keyword evidence="11" id="KW-0460">Magnesium</keyword>
<dbReference type="InterPro" id="IPR002192">
    <property type="entry name" value="PPDK_AMP/ATP-bd"/>
</dbReference>
<evidence type="ECO:0000256" key="3">
    <source>
        <dbReference type="ARBA" id="ARBA00004742"/>
    </source>
</evidence>
<evidence type="ECO:0000256" key="8">
    <source>
        <dbReference type="ARBA" id="ARBA00022741"/>
    </source>
</evidence>
<dbReference type="Pfam" id="PF01326">
    <property type="entry name" value="PPDK_N"/>
    <property type="match status" value="1"/>
</dbReference>
<keyword evidence="10" id="KW-0067">ATP-binding</keyword>
<evidence type="ECO:0000313" key="15">
    <source>
        <dbReference type="EMBL" id="ATZ60023.1"/>
    </source>
</evidence>
<feature type="domain" description="Pyruvate phosphate dikinase AMP/ATP-binding" evidence="14">
    <location>
        <begin position="323"/>
        <end position="700"/>
    </location>
</feature>
<organism evidence="15 16">
    <name type="scientific">Methanobrevibacter smithii</name>
    <dbReference type="NCBI Taxonomy" id="2173"/>
    <lineage>
        <taxon>Archaea</taxon>
        <taxon>Methanobacteriati</taxon>
        <taxon>Methanobacteriota</taxon>
        <taxon>Methanomada group</taxon>
        <taxon>Methanobacteria</taxon>
        <taxon>Methanobacteriales</taxon>
        <taxon>Methanobacteriaceae</taxon>
        <taxon>Methanobrevibacter</taxon>
    </lineage>
</organism>
<comment type="similarity">
    <text evidence="4">Belongs to the PEP-utilizing enzyme family.</text>
</comment>
<evidence type="ECO:0000256" key="7">
    <source>
        <dbReference type="ARBA" id="ARBA00022723"/>
    </source>
</evidence>
<dbReference type="AlphaFoldDB" id="A0A2H4U7F9"/>
<dbReference type="Gene3D" id="3.30.1490.20">
    <property type="entry name" value="ATP-grasp fold, A domain"/>
    <property type="match status" value="1"/>
</dbReference>
<evidence type="ECO:0000256" key="1">
    <source>
        <dbReference type="ARBA" id="ARBA00001946"/>
    </source>
</evidence>
<evidence type="ECO:0000256" key="13">
    <source>
        <dbReference type="ARBA" id="ARBA00047700"/>
    </source>
</evidence>
<evidence type="ECO:0000256" key="6">
    <source>
        <dbReference type="ARBA" id="ARBA00022679"/>
    </source>
</evidence>
<name>A0A2H4U7F9_METSM</name>
<reference evidence="15 16" key="1">
    <citation type="submission" date="2016-10" db="EMBL/GenBank/DDBJ databases">
        <authorList>
            <person name="Varghese N."/>
        </authorList>
    </citation>
    <scope>NUCLEOTIDE SEQUENCE [LARGE SCALE GENOMIC DNA]</scope>
    <source>
        <strain evidence="15 16">KB11</strain>
    </source>
</reference>
<protein>
    <recommendedName>
        <fullName evidence="5">pyruvate, water dikinase</fullName>
        <ecNumber evidence="5">2.7.9.2</ecNumber>
    </recommendedName>
    <alternativeName>
        <fullName evidence="12">Pyruvate, water dikinase</fullName>
    </alternativeName>
</protein>
<dbReference type="InterPro" id="IPR013815">
    <property type="entry name" value="ATP_grasp_subdomain_1"/>
</dbReference>
<comment type="function">
    <text evidence="2">Catalyzes the phosphorylation of pyruvate to phosphoenolpyruvate.</text>
</comment>
<dbReference type="RefSeq" id="WP_100815589.1">
    <property type="nucleotide sequence ID" value="NZ_CP017803.1"/>
</dbReference>
<dbReference type="GO" id="GO:0008986">
    <property type="term" value="F:pyruvate, water dikinase activity"/>
    <property type="evidence" value="ECO:0007669"/>
    <property type="project" value="UniProtKB-EC"/>
</dbReference>
<comment type="cofactor">
    <cofactor evidence="1">
        <name>Mg(2+)</name>
        <dbReference type="ChEBI" id="CHEBI:18420"/>
    </cofactor>
</comment>
<accession>A0A2H4U7F9</accession>
<evidence type="ECO:0000256" key="4">
    <source>
        <dbReference type="ARBA" id="ARBA00007837"/>
    </source>
</evidence>
<keyword evidence="7" id="KW-0479">Metal-binding</keyword>
<evidence type="ECO:0000256" key="5">
    <source>
        <dbReference type="ARBA" id="ARBA00011996"/>
    </source>
</evidence>
<dbReference type="GO" id="GO:0046872">
    <property type="term" value="F:metal ion binding"/>
    <property type="evidence" value="ECO:0007669"/>
    <property type="project" value="UniProtKB-KW"/>
</dbReference>
<comment type="catalytic activity">
    <reaction evidence="13">
        <text>pyruvate + ATP + H2O = phosphoenolpyruvate + AMP + phosphate + 2 H(+)</text>
        <dbReference type="Rhea" id="RHEA:11364"/>
        <dbReference type="ChEBI" id="CHEBI:15361"/>
        <dbReference type="ChEBI" id="CHEBI:15377"/>
        <dbReference type="ChEBI" id="CHEBI:15378"/>
        <dbReference type="ChEBI" id="CHEBI:30616"/>
        <dbReference type="ChEBI" id="CHEBI:43474"/>
        <dbReference type="ChEBI" id="CHEBI:58702"/>
        <dbReference type="ChEBI" id="CHEBI:456215"/>
        <dbReference type="EC" id="2.7.9.2"/>
    </reaction>
</comment>
<evidence type="ECO:0000313" key="16">
    <source>
        <dbReference type="Proteomes" id="UP000232133"/>
    </source>
</evidence>
<evidence type="ECO:0000256" key="11">
    <source>
        <dbReference type="ARBA" id="ARBA00022842"/>
    </source>
</evidence>
<dbReference type="EMBL" id="CP017803">
    <property type="protein sequence ID" value="ATZ60023.1"/>
    <property type="molecule type" value="Genomic_DNA"/>
</dbReference>
<evidence type="ECO:0000256" key="12">
    <source>
        <dbReference type="ARBA" id="ARBA00033470"/>
    </source>
</evidence>
<dbReference type="InterPro" id="IPR006319">
    <property type="entry name" value="PEP_synth"/>
</dbReference>
<evidence type="ECO:0000259" key="14">
    <source>
        <dbReference type="Pfam" id="PF01326"/>
    </source>
</evidence>
<dbReference type="GO" id="GO:0005524">
    <property type="term" value="F:ATP binding"/>
    <property type="evidence" value="ECO:0007669"/>
    <property type="project" value="UniProtKB-KW"/>
</dbReference>
<dbReference type="SUPFAM" id="SSF56059">
    <property type="entry name" value="Glutathione synthetase ATP-binding domain-like"/>
    <property type="match status" value="1"/>
</dbReference>
<dbReference type="Proteomes" id="UP000232133">
    <property type="component" value="Chromosome"/>
</dbReference>
<keyword evidence="15" id="KW-0670">Pyruvate</keyword>
<dbReference type="PANTHER" id="PTHR43030">
    <property type="entry name" value="PHOSPHOENOLPYRUVATE SYNTHASE"/>
    <property type="match status" value="1"/>
</dbReference>
<keyword evidence="6" id="KW-0808">Transferase</keyword>
<evidence type="ECO:0000256" key="9">
    <source>
        <dbReference type="ARBA" id="ARBA00022777"/>
    </source>
</evidence>
<comment type="pathway">
    <text evidence="3">Carbohydrate biosynthesis; gluconeogenesis.</text>
</comment>
<sequence length="889" mass="102972">MFLGVFNMVAFERIKSGISQLDETLDNIRLGDNVVWQVSNLDEFLYFVEPFVKQAQEDNKNLIYINFGQHEPLIDMTADDFLKLEVEKNNSETDFAMIERDGIKIYHVDPNKQFEPFTLEVHNIITKEGRDAFYVFDCLSDLQAAWSTDLMMGNFFRVTCPYLFSLDTVAYFPIIRGKHSFEAIAKIRETTQLFLDLYSHKDDVYVHPLKVWNRYSQNMFLGHKYETKKGILTTLTDGLEVSNFYKVVNRAADYHNEQNTDSWERFFELTKLQHENNEDISDKCDLMCRMLMTKDKNMIQKVKEYFAPEDYFSVYNRVVGSGMIGGKACGMLLSRKIIEHDRPDIYADFEPDDSFYICSDLFYTYIVSNDLWDIRVKQRTKEGYYEAGKELEEGLKNGTFSDDIREKFRRLLDYFGQSPIIVRSSSFLEDGFGNAFAGKYESVFCVNRGPIEERLEAFEEAVKTVYASTMNISALEYRSLNDLDDNDEQMSLLVQRVSGSYYQDYFFPSAAGVGFSYSPYSPLPDMGHNGGMLRLVMGLGTKAVDRTQRDYPRIVNLDKPKAMEVPSVVERHKHSQHYLDVLDLKNIKVSEISVDEGIEVVPIYAKRAVVEHDTDAERRFRERGQRRDVTFVNCNGLVNNDKFTSLMKELLQTLEAAYDYPVDIEYTVNVGPEGSFVINLLQCRPLQVATTKEAVEIPKDNGEVFFHIKNSSMGRSRKQNFDILVYVDPHKYYEYPFTKKASLAKLISAINAYCRNHDKEAMLIVPGRLGTSSPELGIPVVFADISKFSAILEESYSKVGYVPELSFGSHMFQDLVETDIYYGAIFENSNRLEFNKNLFKDYPNKLCEFIPEFDKELYDMVKIFEFNENKLEFYHDMQNDESICILDSK</sequence>